<dbReference type="Gene3D" id="3.20.20.80">
    <property type="entry name" value="Glycosidases"/>
    <property type="match status" value="1"/>
</dbReference>
<dbReference type="EMBL" id="MLCF01000002">
    <property type="protein sequence ID" value="OIV39488.1"/>
    <property type="molecule type" value="Genomic_DNA"/>
</dbReference>
<accession>A0A1J7CD44</accession>
<dbReference type="PANTHER" id="PTHR13246:SF1">
    <property type="entry name" value="CYTOSOLIC ENDO-BETA-N-ACETYLGLUCOSAMINIDASE"/>
    <property type="match status" value="1"/>
</dbReference>
<dbReference type="OrthoDB" id="1089471at2"/>
<proteinExistence type="predicted"/>
<feature type="signal peptide" evidence="1">
    <location>
        <begin position="1"/>
        <end position="30"/>
    </location>
</feature>
<reference evidence="3 4" key="1">
    <citation type="submission" date="2016-10" db="EMBL/GenBank/DDBJ databases">
        <title>Genome sequence of Streptomyces gilvigriseus MUSC 26.</title>
        <authorList>
            <person name="Lee L.-H."/>
            <person name="Ser H.-L."/>
        </authorList>
    </citation>
    <scope>NUCLEOTIDE SEQUENCE [LARGE SCALE GENOMIC DNA]</scope>
    <source>
        <strain evidence="3 4">MUSC 26</strain>
    </source>
</reference>
<dbReference type="PANTHER" id="PTHR13246">
    <property type="entry name" value="ENDO BETA N-ACETYLGLUCOSAMINIDASE"/>
    <property type="match status" value="1"/>
</dbReference>
<organism evidence="3 4">
    <name type="scientific">Mangrovactinospora gilvigrisea</name>
    <dbReference type="NCBI Taxonomy" id="1428644"/>
    <lineage>
        <taxon>Bacteria</taxon>
        <taxon>Bacillati</taxon>
        <taxon>Actinomycetota</taxon>
        <taxon>Actinomycetes</taxon>
        <taxon>Kitasatosporales</taxon>
        <taxon>Streptomycetaceae</taxon>
        <taxon>Mangrovactinospora</taxon>
    </lineage>
</organism>
<dbReference type="GO" id="GO:0005829">
    <property type="term" value="C:cytosol"/>
    <property type="evidence" value="ECO:0007669"/>
    <property type="project" value="UniProtKB-SubCell"/>
</dbReference>
<dbReference type="InterPro" id="IPR005201">
    <property type="entry name" value="TIM_ENGase"/>
</dbReference>
<evidence type="ECO:0000259" key="2">
    <source>
        <dbReference type="Pfam" id="PF03644"/>
    </source>
</evidence>
<feature type="chain" id="PRO_5039163945" description="Cytosolic endo-beta-N-acetylglucosaminidase TIM barrel domain-containing protein" evidence="1">
    <location>
        <begin position="31"/>
        <end position="737"/>
    </location>
</feature>
<feature type="domain" description="Cytosolic endo-beta-N-acetylglucosaminidase TIM barrel" evidence="2">
    <location>
        <begin position="142"/>
        <end position="476"/>
    </location>
</feature>
<dbReference type="RefSeq" id="WP_071654691.1">
    <property type="nucleotide sequence ID" value="NZ_MLCF01000002.1"/>
</dbReference>
<dbReference type="InterPro" id="IPR032979">
    <property type="entry name" value="ENGase"/>
</dbReference>
<evidence type="ECO:0000313" key="3">
    <source>
        <dbReference type="EMBL" id="OIV39488.1"/>
    </source>
</evidence>
<dbReference type="Gene3D" id="2.60.120.260">
    <property type="entry name" value="Galactose-binding domain-like"/>
    <property type="match status" value="1"/>
</dbReference>
<gene>
    <name evidence="3" type="ORF">BIV57_01255</name>
</gene>
<keyword evidence="1" id="KW-0732">Signal</keyword>
<dbReference type="PROSITE" id="PS51318">
    <property type="entry name" value="TAT"/>
    <property type="match status" value="1"/>
</dbReference>
<dbReference type="STRING" id="1428644.BIV57_01255"/>
<dbReference type="Proteomes" id="UP000243342">
    <property type="component" value="Unassembled WGS sequence"/>
</dbReference>
<protein>
    <recommendedName>
        <fullName evidence="2">Cytosolic endo-beta-N-acetylglucosaminidase TIM barrel domain-containing protein</fullName>
    </recommendedName>
</protein>
<dbReference type="AlphaFoldDB" id="A0A1J7CD44"/>
<dbReference type="GO" id="GO:0033925">
    <property type="term" value="F:mannosyl-glycoprotein endo-beta-N-acetylglucosaminidase activity"/>
    <property type="evidence" value="ECO:0007669"/>
    <property type="project" value="InterPro"/>
</dbReference>
<sequence length="737" mass="78103">MDAPQPPRHPFTVSRRSFLAAAGVSLAATAAPMSRAAAAADAPSAGPADAASAPVFPPALTVLQPKTTATVQQLLDYDPAADPFARYLRSRVPLAHRADTDRATQADPALDPRTRVINLDFFYGESVAGSPSVRTTRYGFDQHPFISRFQQYTDIRCGWSSTGNLPNPGYVDAAHRNGALAVGTVFQPYFSATSGGDPDFLAQDADGSYRVGDKLVDLAAYFGFDGYFLNIEGMTITDGQAADLAAMLDAMHARARAKNLPAFHLQIYDALWTDGTGEYENRVDEHNIGWIKPGHLADSIFVNYAWPKNIPATSSYHHDADYVTPSVALAREHGLDPFETVYFGLDIQEENDGRHLNALDSFAGEVVPLNGDGEAVASLALFVPSSRIAQRTRAQLGGEATDPAVLRPALDAADRRFWSGAAGNPAVPAVPVDPTPVEAAAVDYVPAYGMADFVPERSVIGDVPFTTRFNTGQGDGFRLAGAAAGTRSWYHIGIQDVLPSWQWWTRDARSGETGAAGLLAADYEAGAAWDGGSCLRIEGTLGGSRATEVRLYRTAVDAGRPLQLSLLVQDVTRGAGARLRCGLSYGDAPGRTEWLSPAGAAVDAGNGWRRVTFRPRPRPGALVTALSVGAFGTGAAADYAVRIGELRMLDGALGRPPARPSGFRVDASTAEAVGLVWDGAASGVWYYDVRTVAAKPRWLGRISGDAVVVEALPSSTRLALVAVGFNGAESAPAILTV</sequence>
<evidence type="ECO:0000256" key="1">
    <source>
        <dbReference type="SAM" id="SignalP"/>
    </source>
</evidence>
<evidence type="ECO:0000313" key="4">
    <source>
        <dbReference type="Proteomes" id="UP000243342"/>
    </source>
</evidence>
<dbReference type="InterPro" id="IPR006311">
    <property type="entry name" value="TAT_signal"/>
</dbReference>
<dbReference type="Pfam" id="PF03644">
    <property type="entry name" value="Glyco_hydro_85"/>
    <property type="match status" value="1"/>
</dbReference>
<name>A0A1J7CD44_9ACTN</name>
<comment type="caution">
    <text evidence="3">The sequence shown here is derived from an EMBL/GenBank/DDBJ whole genome shotgun (WGS) entry which is preliminary data.</text>
</comment>
<keyword evidence="4" id="KW-1185">Reference proteome</keyword>